<evidence type="ECO:0000313" key="15">
    <source>
        <dbReference type="Proteomes" id="UP001460270"/>
    </source>
</evidence>
<dbReference type="GO" id="GO:0062158">
    <property type="term" value="F:chloride:proton antiporter activity"/>
    <property type="evidence" value="ECO:0007669"/>
    <property type="project" value="InterPro"/>
</dbReference>
<dbReference type="InterPro" id="IPR046342">
    <property type="entry name" value="CBS_dom_sf"/>
</dbReference>
<keyword evidence="5 11" id="KW-1133">Transmembrane helix</keyword>
<accession>A0AAW0Q6U0</accession>
<evidence type="ECO:0000313" key="14">
    <source>
        <dbReference type="EMBL" id="KAK7939854.1"/>
    </source>
</evidence>
<keyword evidence="6 11" id="KW-0406">Ion transport</keyword>
<feature type="transmembrane region" description="Helical" evidence="11">
    <location>
        <begin position="343"/>
        <end position="361"/>
    </location>
</feature>
<dbReference type="GO" id="GO:0005765">
    <property type="term" value="C:lysosomal membrane"/>
    <property type="evidence" value="ECO:0007669"/>
    <property type="project" value="TreeGrafter"/>
</dbReference>
<dbReference type="InterPro" id="IPR001807">
    <property type="entry name" value="ClC"/>
</dbReference>
<keyword evidence="8 11" id="KW-0472">Membrane</keyword>
<dbReference type="Gene3D" id="1.10.3080.10">
    <property type="entry name" value="Clc chloride channel"/>
    <property type="match status" value="1"/>
</dbReference>
<feature type="transmembrane region" description="Helical" evidence="11">
    <location>
        <begin position="95"/>
        <end position="116"/>
    </location>
</feature>
<feature type="domain" description="CBS" evidence="13">
    <location>
        <begin position="712"/>
        <end position="770"/>
    </location>
</feature>
<comment type="similarity">
    <text evidence="11">Belongs to the chloride channel (TC 2.A.49) family.</text>
</comment>
<dbReference type="InterPro" id="IPR002249">
    <property type="entry name" value="CIC-7"/>
</dbReference>
<feature type="transmembrane region" description="Helical" evidence="11">
    <location>
        <begin position="547"/>
        <end position="568"/>
    </location>
</feature>
<evidence type="ECO:0000256" key="10">
    <source>
        <dbReference type="PROSITE-ProRule" id="PRU00703"/>
    </source>
</evidence>
<dbReference type="FunFam" id="3.10.580.10:FF:000029">
    <property type="entry name" value="Chloride channel protein"/>
    <property type="match status" value="1"/>
</dbReference>
<dbReference type="InterPro" id="IPR000644">
    <property type="entry name" value="CBS_dom"/>
</dbReference>
<feature type="transmembrane region" description="Helical" evidence="11">
    <location>
        <begin position="195"/>
        <end position="213"/>
    </location>
</feature>
<proteinExistence type="inferred from homology"/>
<dbReference type="PROSITE" id="PS51371">
    <property type="entry name" value="CBS"/>
    <property type="match status" value="1"/>
</dbReference>
<dbReference type="InterPro" id="IPR014743">
    <property type="entry name" value="Cl-channel_core"/>
</dbReference>
<feature type="transmembrane region" description="Helical" evidence="11">
    <location>
        <begin position="256"/>
        <end position="279"/>
    </location>
</feature>
<evidence type="ECO:0000256" key="6">
    <source>
        <dbReference type="ARBA" id="ARBA00023065"/>
    </source>
</evidence>
<protein>
    <recommendedName>
        <fullName evidence="11">Chloride channel protein</fullName>
    </recommendedName>
</protein>
<dbReference type="InterPro" id="IPR051280">
    <property type="entry name" value="Cl-channel/antiporter"/>
</dbReference>
<dbReference type="SUPFAM" id="SSF54631">
    <property type="entry name" value="CBS-domain pair"/>
    <property type="match status" value="1"/>
</dbReference>
<keyword evidence="4" id="KW-0677">Repeat</keyword>
<evidence type="ECO:0000256" key="7">
    <source>
        <dbReference type="ARBA" id="ARBA00023122"/>
    </source>
</evidence>
<evidence type="ECO:0000256" key="9">
    <source>
        <dbReference type="ARBA" id="ARBA00023214"/>
    </source>
</evidence>
<dbReference type="Gene3D" id="3.10.580.10">
    <property type="entry name" value="CBS-domain"/>
    <property type="match status" value="1"/>
</dbReference>
<evidence type="ECO:0000256" key="11">
    <source>
        <dbReference type="RuleBase" id="RU361221"/>
    </source>
</evidence>
<dbReference type="PRINTS" id="PR00762">
    <property type="entry name" value="CLCHANNEL"/>
</dbReference>
<feature type="transmembrane region" description="Helical" evidence="11">
    <location>
        <begin position="483"/>
        <end position="505"/>
    </location>
</feature>
<sequence>MANITKKVSWSSRADDSAAAAAEEGTPLLLNGSEQRRFSRQELSRSQTREIPHNEKLLSLKYEGLDYDNIENQLFLEEERRMSPMSFRCLEISRWVVCGLIGFLTGLIACFIDIVVENLAGLKYQVIKKNIDNFTETGGLSISLILWGGFNAAVVMLGSILVAFFEPIAGGSGIPQIKCYLNGVKIPRVVRLKTLLVKVFGVICSVVGGLAVGKEGPMIHSGAVVAAGVSQGRSTSLKRDFKIFEYFRRDTEKRDFVSAGAAAGVSAAFGAPVGGVLFSLEEGASFWNQMLTWRIFFASMISTFTLNFFLSVYNKKTGDLSNPGLINFGRFESESVEYNFYEIPLFIVMGAIGGFLGALFNRLNYWLTIFRIRYIHRPCLQVMEAMLVAAVTATVSFTMIYFSNDCQPLAPENNEEYPLQLFCSDGEYNAMATAFFNTPERSVRSLFHNQPGSYNPLTLGLFTLTYFFLACWTYGLAVSAGVFIPSLLIGAAWGRLCGILLASFSPNVSLFADPGKYALIGAAAQLGGIVRMTLSLTVIMVEATGNVTYGLPIMLVLMTAKIVGDYVIEGLYDIHIKLQSVPFLHWEAPATSHWLTAREVMSSPVTCLNRLEKVGTIVDTLSNTSTNHNGFPVVVQALGNDEPGKLCGLILRSQLIVLLKHKVFVELARSRLTQRKLQLKDFRDAYPRFPPIQSIHVSQDERECMMDLTEFMNPTPYTVPQDTSLPRVFKLFRALGLRHLVVVDDENRVVGLVTRKDLARYHMGKHGLEELQLAQT</sequence>
<dbReference type="Proteomes" id="UP001460270">
    <property type="component" value="Unassembled WGS sequence"/>
</dbReference>
<keyword evidence="2 11" id="KW-0813">Transport</keyword>
<evidence type="ECO:0000256" key="12">
    <source>
        <dbReference type="SAM" id="MobiDB-lite"/>
    </source>
</evidence>
<dbReference type="CDD" id="cd04591">
    <property type="entry name" value="CBS_pair_voltage-gated_CLC_euk_bac"/>
    <property type="match status" value="1"/>
</dbReference>
<evidence type="ECO:0000256" key="5">
    <source>
        <dbReference type="ARBA" id="ARBA00022989"/>
    </source>
</evidence>
<feature type="transmembrane region" description="Helical" evidence="11">
    <location>
        <begin position="517"/>
        <end position="541"/>
    </location>
</feature>
<dbReference type="PANTHER" id="PTHR11689:SF136">
    <property type="entry name" value="H(+)_CL(-) EXCHANGE TRANSPORTER 7"/>
    <property type="match status" value="1"/>
</dbReference>
<keyword evidence="3 11" id="KW-0812">Transmembrane</keyword>
<feature type="compositionally biased region" description="Low complexity" evidence="12">
    <location>
        <begin position="9"/>
        <end position="22"/>
    </location>
</feature>
<evidence type="ECO:0000256" key="2">
    <source>
        <dbReference type="ARBA" id="ARBA00022448"/>
    </source>
</evidence>
<evidence type="ECO:0000256" key="3">
    <source>
        <dbReference type="ARBA" id="ARBA00022692"/>
    </source>
</evidence>
<keyword evidence="9 11" id="KW-0868">Chloride</keyword>
<dbReference type="GO" id="GO:0005254">
    <property type="term" value="F:chloride channel activity"/>
    <property type="evidence" value="ECO:0007669"/>
    <property type="project" value="UniProtKB-UniRule"/>
</dbReference>
<dbReference type="SUPFAM" id="SSF81340">
    <property type="entry name" value="Clc chloride channel"/>
    <property type="match status" value="1"/>
</dbReference>
<evidence type="ECO:0000259" key="13">
    <source>
        <dbReference type="PROSITE" id="PS51371"/>
    </source>
</evidence>
<evidence type="ECO:0000256" key="8">
    <source>
        <dbReference type="ARBA" id="ARBA00023136"/>
    </source>
</evidence>
<dbReference type="PRINTS" id="PR01118">
    <property type="entry name" value="CLCHANNEL7"/>
</dbReference>
<dbReference type="PANTHER" id="PTHR11689">
    <property type="entry name" value="CHLORIDE CHANNEL PROTEIN CLC FAMILY MEMBER"/>
    <property type="match status" value="1"/>
</dbReference>
<dbReference type="CDD" id="cd03685">
    <property type="entry name" value="ClC_6_like"/>
    <property type="match status" value="1"/>
</dbReference>
<comment type="subcellular location">
    <subcellularLocation>
        <location evidence="1 11">Membrane</location>
        <topology evidence="1 11">Multi-pass membrane protein</topology>
    </subcellularLocation>
</comment>
<keyword evidence="15" id="KW-1185">Reference proteome</keyword>
<dbReference type="Pfam" id="PF00571">
    <property type="entry name" value="CBS"/>
    <property type="match status" value="2"/>
</dbReference>
<name>A0AAW0Q6U0_9GOBI</name>
<feature type="transmembrane region" description="Helical" evidence="11">
    <location>
        <begin position="457"/>
        <end position="477"/>
    </location>
</feature>
<dbReference type="EMBL" id="JBBPFD010000002">
    <property type="protein sequence ID" value="KAK7939854.1"/>
    <property type="molecule type" value="Genomic_DNA"/>
</dbReference>
<evidence type="ECO:0000256" key="4">
    <source>
        <dbReference type="ARBA" id="ARBA00022737"/>
    </source>
</evidence>
<dbReference type="Pfam" id="PF00654">
    <property type="entry name" value="Voltage_CLC"/>
    <property type="match status" value="1"/>
</dbReference>
<feature type="transmembrane region" description="Helical" evidence="11">
    <location>
        <begin position="382"/>
        <end position="402"/>
    </location>
</feature>
<keyword evidence="7 10" id="KW-0129">CBS domain</keyword>
<dbReference type="SMART" id="SM00116">
    <property type="entry name" value="CBS"/>
    <property type="match status" value="2"/>
</dbReference>
<feature type="transmembrane region" description="Helical" evidence="11">
    <location>
        <begin position="291"/>
        <end position="313"/>
    </location>
</feature>
<evidence type="ECO:0000256" key="1">
    <source>
        <dbReference type="ARBA" id="ARBA00004141"/>
    </source>
</evidence>
<comment type="caution">
    <text evidence="14">The sequence shown here is derived from an EMBL/GenBank/DDBJ whole genome shotgun (WGS) entry which is preliminary data.</text>
</comment>
<gene>
    <name evidence="14" type="ORF">WMY93_003180</name>
</gene>
<reference evidence="15" key="1">
    <citation type="submission" date="2024-04" db="EMBL/GenBank/DDBJ databases">
        <title>Salinicola lusitanus LLJ914,a marine bacterium isolated from the Okinawa Trough.</title>
        <authorList>
            <person name="Li J."/>
        </authorList>
    </citation>
    <scope>NUCLEOTIDE SEQUENCE [LARGE SCALE GENOMIC DNA]</scope>
</reference>
<dbReference type="AlphaFoldDB" id="A0AAW0Q6U0"/>
<feature type="transmembrane region" description="Helical" evidence="11">
    <location>
        <begin position="144"/>
        <end position="165"/>
    </location>
</feature>
<organism evidence="14 15">
    <name type="scientific">Mugilogobius chulae</name>
    <name type="common">yellowstripe goby</name>
    <dbReference type="NCBI Taxonomy" id="88201"/>
    <lineage>
        <taxon>Eukaryota</taxon>
        <taxon>Metazoa</taxon>
        <taxon>Chordata</taxon>
        <taxon>Craniata</taxon>
        <taxon>Vertebrata</taxon>
        <taxon>Euteleostomi</taxon>
        <taxon>Actinopterygii</taxon>
        <taxon>Neopterygii</taxon>
        <taxon>Teleostei</taxon>
        <taxon>Neoteleostei</taxon>
        <taxon>Acanthomorphata</taxon>
        <taxon>Gobiaria</taxon>
        <taxon>Gobiiformes</taxon>
        <taxon>Gobioidei</taxon>
        <taxon>Gobiidae</taxon>
        <taxon>Gobionellinae</taxon>
        <taxon>Mugilogobius</taxon>
    </lineage>
</organism>
<feature type="region of interest" description="Disordered" evidence="12">
    <location>
        <begin position="1"/>
        <end position="24"/>
    </location>
</feature>